<sequence length="255" mass="28778">MKNINDSREVNRKKQVLFKNKNGNVILTIAVQAPKGGSGKSTTSLQLASYFSVEYKKKVIVVDKDEQGTSITFYNTYKDSENGVPFTVVTELTKELISDAEVIIWDYKPTWDQDVPAMAVVIPFVPAPESIAPTIKQVNASYEAGKKVLMFANMVEMEHSRTATQKKVLAIMDKNNAPYVIKRQAYPTCYMLGTTLYDESTSLPYIDKARNEFKQVIIELFKLFDGGRESDYFNTNIVDEVKESFGNQITFSVDN</sequence>
<dbReference type="AlphaFoldDB" id="A0A732GV49"/>
<dbReference type="CDD" id="cd02042">
    <property type="entry name" value="ParAB_family"/>
    <property type="match status" value="1"/>
</dbReference>
<dbReference type="EMBL" id="DAASCL010000092">
    <property type="protein sequence ID" value="HAE4980077.1"/>
    <property type="molecule type" value="Genomic_DNA"/>
</dbReference>
<protein>
    <submittedName>
        <fullName evidence="2">ParA family protein</fullName>
    </submittedName>
</protein>
<dbReference type="PANTHER" id="PTHR13696">
    <property type="entry name" value="P-LOOP CONTAINING NUCLEOSIDE TRIPHOSPHATE HYDROLASE"/>
    <property type="match status" value="1"/>
</dbReference>
<dbReference type="PANTHER" id="PTHR13696:SF96">
    <property type="entry name" value="COBQ_COBB_MIND_PARA NUCLEOTIDE BINDING DOMAIN-CONTAINING PROTEIN"/>
    <property type="match status" value="1"/>
</dbReference>
<dbReference type="Pfam" id="PF01656">
    <property type="entry name" value="CbiA"/>
    <property type="match status" value="1"/>
</dbReference>
<evidence type="ECO:0000313" key="2">
    <source>
        <dbReference type="EMBL" id="HAE4980077.1"/>
    </source>
</evidence>
<comment type="caution">
    <text evidence="2">The sequence shown here is derived from an EMBL/GenBank/DDBJ whole genome shotgun (WGS) entry which is preliminary data.</text>
</comment>
<reference evidence="2" key="1">
    <citation type="journal article" date="2018" name="Genome Biol.">
        <title>SKESA: strategic k-mer extension for scrupulous assemblies.</title>
        <authorList>
            <person name="Souvorov A."/>
            <person name="Agarwala R."/>
            <person name="Lipman D.J."/>
        </authorList>
    </citation>
    <scope>NUCLEOTIDE SEQUENCE</scope>
    <source>
        <strain evidence="2">10-1049</strain>
    </source>
</reference>
<dbReference type="SUPFAM" id="SSF52540">
    <property type="entry name" value="P-loop containing nucleoside triphosphate hydrolases"/>
    <property type="match status" value="1"/>
</dbReference>
<dbReference type="Gene3D" id="3.40.50.300">
    <property type="entry name" value="P-loop containing nucleotide triphosphate hydrolases"/>
    <property type="match status" value="1"/>
</dbReference>
<reference evidence="2" key="2">
    <citation type="submission" date="2018-07" db="EMBL/GenBank/DDBJ databases">
        <authorList>
            <consortium name="NCBI Pathogen Detection Project"/>
        </authorList>
    </citation>
    <scope>NUCLEOTIDE SEQUENCE</scope>
    <source>
        <strain evidence="2">10-1049</strain>
    </source>
</reference>
<name>A0A732GV49_SALDU</name>
<dbReference type="InterPro" id="IPR027417">
    <property type="entry name" value="P-loop_NTPase"/>
</dbReference>
<organism evidence="2">
    <name type="scientific">Salmonella dublin</name>
    <dbReference type="NCBI Taxonomy" id="98360"/>
    <lineage>
        <taxon>Bacteria</taxon>
        <taxon>Pseudomonadati</taxon>
        <taxon>Pseudomonadota</taxon>
        <taxon>Gammaproteobacteria</taxon>
        <taxon>Enterobacterales</taxon>
        <taxon>Enterobacteriaceae</taxon>
        <taxon>Salmonella</taxon>
    </lineage>
</organism>
<evidence type="ECO:0000259" key="1">
    <source>
        <dbReference type="Pfam" id="PF01656"/>
    </source>
</evidence>
<dbReference type="InterPro" id="IPR002586">
    <property type="entry name" value="CobQ/CobB/MinD/ParA_Nub-bd_dom"/>
</dbReference>
<gene>
    <name evidence="2" type="ORF">G4G51_004749</name>
</gene>
<accession>A0A732GV49</accession>
<feature type="domain" description="CobQ/CobB/MinD/ParA nucleotide binding" evidence="1">
    <location>
        <begin position="29"/>
        <end position="134"/>
    </location>
</feature>
<proteinExistence type="predicted"/>
<dbReference type="InterPro" id="IPR050678">
    <property type="entry name" value="DNA_Partitioning_ATPase"/>
</dbReference>